<accession>A0A210Q9U5</accession>
<dbReference type="Proteomes" id="UP000242188">
    <property type="component" value="Unassembled WGS sequence"/>
</dbReference>
<comment type="caution">
    <text evidence="3">The sequence shown here is derived from an EMBL/GenBank/DDBJ whole genome shotgun (WGS) entry which is preliminary data.</text>
</comment>
<dbReference type="InterPro" id="IPR005225">
    <property type="entry name" value="Small_GTP-bd"/>
</dbReference>
<dbReference type="Pfam" id="PF00071">
    <property type="entry name" value="Ras"/>
    <property type="match status" value="1"/>
</dbReference>
<dbReference type="FunFam" id="3.40.50.300:FF:002392">
    <property type="entry name" value="DnaJ-like protein subfamily C member 27"/>
    <property type="match status" value="1"/>
</dbReference>
<protein>
    <submittedName>
        <fullName evidence="3">DnaJ-like subfamily C member 27</fullName>
    </submittedName>
</protein>
<dbReference type="InterPro" id="IPR027417">
    <property type="entry name" value="P-loop_NTPase"/>
</dbReference>
<dbReference type="SMART" id="SM00174">
    <property type="entry name" value="RHO"/>
    <property type="match status" value="1"/>
</dbReference>
<dbReference type="SMART" id="SM00173">
    <property type="entry name" value="RAS"/>
    <property type="match status" value="1"/>
</dbReference>
<organism evidence="3 4">
    <name type="scientific">Mizuhopecten yessoensis</name>
    <name type="common">Japanese scallop</name>
    <name type="synonym">Patinopecten yessoensis</name>
    <dbReference type="NCBI Taxonomy" id="6573"/>
    <lineage>
        <taxon>Eukaryota</taxon>
        <taxon>Metazoa</taxon>
        <taxon>Spiralia</taxon>
        <taxon>Lophotrochozoa</taxon>
        <taxon>Mollusca</taxon>
        <taxon>Bivalvia</taxon>
        <taxon>Autobranchia</taxon>
        <taxon>Pteriomorphia</taxon>
        <taxon>Pectinida</taxon>
        <taxon>Pectinoidea</taxon>
        <taxon>Pectinidae</taxon>
        <taxon>Mizuhopecten</taxon>
    </lineage>
</organism>
<evidence type="ECO:0000256" key="2">
    <source>
        <dbReference type="ARBA" id="ARBA00023134"/>
    </source>
</evidence>
<dbReference type="PANTHER" id="PTHR47977">
    <property type="entry name" value="RAS-RELATED PROTEIN RAB"/>
    <property type="match status" value="1"/>
</dbReference>
<dbReference type="STRING" id="6573.A0A210Q9U5"/>
<evidence type="ECO:0000313" key="4">
    <source>
        <dbReference type="Proteomes" id="UP000242188"/>
    </source>
</evidence>
<dbReference type="PROSITE" id="PS51419">
    <property type="entry name" value="RAB"/>
    <property type="match status" value="1"/>
</dbReference>
<sequence length="196" mass="22369">MDRKPGFLTKNPQDAVNELKWIKVVGIGNANVGKTCLIKHFCESKFCGGYQPTVGVDYGFKIQHVDGVDLRVHLWDLSGSPEYIDVRNELYLQTDAIFMVYDVTNQASFEALDVWMKEVNKYSTTNPEIRLVGNKIDIKNKRQVEKEEGRKWATQNKMVGYYETSASTGEGIDSLFHDMLCSIIERKKLYKKSASL</sequence>
<dbReference type="NCBIfam" id="TIGR00231">
    <property type="entry name" value="small_GTP"/>
    <property type="match status" value="1"/>
</dbReference>
<dbReference type="OrthoDB" id="8830751at2759"/>
<keyword evidence="1" id="KW-0547">Nucleotide-binding</keyword>
<dbReference type="SMART" id="SM00175">
    <property type="entry name" value="RAB"/>
    <property type="match status" value="1"/>
</dbReference>
<dbReference type="Gene3D" id="3.40.50.300">
    <property type="entry name" value="P-loop containing nucleotide triphosphate hydrolases"/>
    <property type="match status" value="1"/>
</dbReference>
<dbReference type="InterPro" id="IPR050227">
    <property type="entry name" value="Rab"/>
</dbReference>
<dbReference type="GO" id="GO:0005525">
    <property type="term" value="F:GTP binding"/>
    <property type="evidence" value="ECO:0007669"/>
    <property type="project" value="UniProtKB-KW"/>
</dbReference>
<proteinExistence type="predicted"/>
<keyword evidence="2" id="KW-0342">GTP-binding</keyword>
<dbReference type="InterPro" id="IPR001806">
    <property type="entry name" value="Small_GTPase"/>
</dbReference>
<evidence type="ECO:0000313" key="3">
    <source>
        <dbReference type="EMBL" id="OWF45498.1"/>
    </source>
</evidence>
<dbReference type="SUPFAM" id="SSF52540">
    <property type="entry name" value="P-loop containing nucleoside triphosphate hydrolases"/>
    <property type="match status" value="1"/>
</dbReference>
<reference evidence="3 4" key="1">
    <citation type="journal article" date="2017" name="Nat. Ecol. Evol.">
        <title>Scallop genome provides insights into evolution of bilaterian karyotype and development.</title>
        <authorList>
            <person name="Wang S."/>
            <person name="Zhang J."/>
            <person name="Jiao W."/>
            <person name="Li J."/>
            <person name="Xun X."/>
            <person name="Sun Y."/>
            <person name="Guo X."/>
            <person name="Huan P."/>
            <person name="Dong B."/>
            <person name="Zhang L."/>
            <person name="Hu X."/>
            <person name="Sun X."/>
            <person name="Wang J."/>
            <person name="Zhao C."/>
            <person name="Wang Y."/>
            <person name="Wang D."/>
            <person name="Huang X."/>
            <person name="Wang R."/>
            <person name="Lv J."/>
            <person name="Li Y."/>
            <person name="Zhang Z."/>
            <person name="Liu B."/>
            <person name="Lu W."/>
            <person name="Hui Y."/>
            <person name="Liang J."/>
            <person name="Zhou Z."/>
            <person name="Hou R."/>
            <person name="Li X."/>
            <person name="Liu Y."/>
            <person name="Li H."/>
            <person name="Ning X."/>
            <person name="Lin Y."/>
            <person name="Zhao L."/>
            <person name="Xing Q."/>
            <person name="Dou J."/>
            <person name="Li Y."/>
            <person name="Mao J."/>
            <person name="Guo H."/>
            <person name="Dou H."/>
            <person name="Li T."/>
            <person name="Mu C."/>
            <person name="Jiang W."/>
            <person name="Fu Q."/>
            <person name="Fu X."/>
            <person name="Miao Y."/>
            <person name="Liu J."/>
            <person name="Yu Q."/>
            <person name="Li R."/>
            <person name="Liao H."/>
            <person name="Li X."/>
            <person name="Kong Y."/>
            <person name="Jiang Z."/>
            <person name="Chourrout D."/>
            <person name="Li R."/>
            <person name="Bao Z."/>
        </authorList>
    </citation>
    <scope>NUCLEOTIDE SEQUENCE [LARGE SCALE GENOMIC DNA]</scope>
    <source>
        <strain evidence="3 4">PY_sf001</strain>
    </source>
</reference>
<dbReference type="AlphaFoldDB" id="A0A210Q9U5"/>
<name>A0A210Q9U5_MIZYE</name>
<dbReference type="EMBL" id="NEDP02004496">
    <property type="protein sequence ID" value="OWF45498.1"/>
    <property type="molecule type" value="Genomic_DNA"/>
</dbReference>
<dbReference type="PROSITE" id="PS51421">
    <property type="entry name" value="RAS"/>
    <property type="match status" value="1"/>
</dbReference>
<gene>
    <name evidence="3" type="ORF">KP79_PYT24158</name>
</gene>
<dbReference type="PRINTS" id="PR00449">
    <property type="entry name" value="RASTRNSFRMNG"/>
</dbReference>
<dbReference type="GO" id="GO:0003924">
    <property type="term" value="F:GTPase activity"/>
    <property type="evidence" value="ECO:0007669"/>
    <property type="project" value="InterPro"/>
</dbReference>
<dbReference type="PROSITE" id="PS51420">
    <property type="entry name" value="RHO"/>
    <property type="match status" value="1"/>
</dbReference>
<evidence type="ECO:0000256" key="1">
    <source>
        <dbReference type="ARBA" id="ARBA00022741"/>
    </source>
</evidence>
<keyword evidence="4" id="KW-1185">Reference proteome</keyword>